<reference evidence="4" key="2">
    <citation type="submission" date="2021-01" db="UniProtKB">
        <authorList>
            <consortium name="EnsemblPlants"/>
        </authorList>
    </citation>
    <scope>IDENTIFICATION</scope>
</reference>
<dbReference type="EnsemblPlants" id="QL05p039589:mrna">
    <property type="protein sequence ID" value="QL05p039589:mrna"/>
    <property type="gene ID" value="QL05p039589"/>
</dbReference>
<dbReference type="PANTHER" id="PTHR33116:SF78">
    <property type="entry name" value="OS12G0587133 PROTEIN"/>
    <property type="match status" value="1"/>
</dbReference>
<keyword evidence="2" id="KW-1133">Transmembrane helix</keyword>
<protein>
    <recommendedName>
        <fullName evidence="3">Reverse transcriptase zinc-binding domain-containing protein</fullName>
    </recommendedName>
</protein>
<organism evidence="4 5">
    <name type="scientific">Quercus lobata</name>
    <name type="common">Valley oak</name>
    <dbReference type="NCBI Taxonomy" id="97700"/>
    <lineage>
        <taxon>Eukaryota</taxon>
        <taxon>Viridiplantae</taxon>
        <taxon>Streptophyta</taxon>
        <taxon>Embryophyta</taxon>
        <taxon>Tracheophyta</taxon>
        <taxon>Spermatophyta</taxon>
        <taxon>Magnoliopsida</taxon>
        <taxon>eudicotyledons</taxon>
        <taxon>Gunneridae</taxon>
        <taxon>Pentapetalae</taxon>
        <taxon>rosids</taxon>
        <taxon>fabids</taxon>
        <taxon>Fagales</taxon>
        <taxon>Fagaceae</taxon>
        <taxon>Quercus</taxon>
    </lineage>
</organism>
<feature type="region of interest" description="Disordered" evidence="1">
    <location>
        <begin position="140"/>
        <end position="160"/>
    </location>
</feature>
<reference evidence="4 5" key="1">
    <citation type="journal article" date="2016" name="G3 (Bethesda)">
        <title>First Draft Assembly and Annotation of the Genome of a California Endemic Oak Quercus lobata Nee (Fagaceae).</title>
        <authorList>
            <person name="Sork V.L."/>
            <person name="Fitz-Gibbon S.T."/>
            <person name="Puiu D."/>
            <person name="Crepeau M."/>
            <person name="Gugger P.F."/>
            <person name="Sherman R."/>
            <person name="Stevens K."/>
            <person name="Langley C.H."/>
            <person name="Pellegrini M."/>
            <person name="Salzberg S.L."/>
        </authorList>
    </citation>
    <scope>NUCLEOTIDE SEQUENCE [LARGE SCALE GENOMIC DNA]</scope>
    <source>
        <strain evidence="4 5">cv. SW786</strain>
    </source>
</reference>
<dbReference type="PANTHER" id="PTHR33116">
    <property type="entry name" value="REVERSE TRANSCRIPTASE ZINC-BINDING DOMAIN-CONTAINING PROTEIN-RELATED-RELATED"/>
    <property type="match status" value="1"/>
</dbReference>
<keyword evidence="2" id="KW-0472">Membrane</keyword>
<dbReference type="InterPro" id="IPR026960">
    <property type="entry name" value="RVT-Znf"/>
</dbReference>
<dbReference type="InParanoid" id="A0A7N2LNP3"/>
<evidence type="ECO:0000313" key="4">
    <source>
        <dbReference type="EnsemblPlants" id="QL05p039589:mrna"/>
    </source>
</evidence>
<keyword evidence="2" id="KW-0812">Transmembrane</keyword>
<keyword evidence="5" id="KW-1185">Reference proteome</keyword>
<feature type="domain" description="Reverse transcriptase zinc-binding" evidence="3">
    <location>
        <begin position="407"/>
        <end position="461"/>
    </location>
</feature>
<evidence type="ECO:0000256" key="1">
    <source>
        <dbReference type="SAM" id="MobiDB-lite"/>
    </source>
</evidence>
<sequence>MGKESAKHLLAIVEDLMSNTTPSNFARTFKDGEKVFILQLGSNAHGCFLMISELIHSSWKGFLVVPEGKSGSGWQGFGFHLRKAIAPGSLAIKQPFNSVMKPMVENSKSFLLAVVEGDQREGSGSRKGKQLMPNFQISTKSNLSNQSHDTRNLNAGKKQATSKAKLPVEITKNISSVNDSHLTLDVGLRLERGPDGGWEVLFLRMILIWFELVSGLKLNLGKSELVLVGMVHNFDLLLNVLGCKLGTLPMKYLGLPLGAKFKDKTIWNPILEKIKRRLAGWKRLYLPKGGRVTLIKKYSSNVPTYFLSFFPIPTTVANRIEKLQRNFLWGGIGDEPKFHLVKWATVCTPIALGGLGIRKFWDVSFFRGMHARELEALAGFMDTIYGASVRGFDEDKMCWKSDREKSFTAKDYNNLLMGSNDYCFPWKSIWKQNIPSQVAFFVWTAALGKCLTIDNLRKRKVWIWIGATCASVMVNQLIIVFFIIRLQWICGLWCLVCLE</sequence>
<dbReference type="AlphaFoldDB" id="A0A7N2LNP3"/>
<evidence type="ECO:0000256" key="2">
    <source>
        <dbReference type="SAM" id="Phobius"/>
    </source>
</evidence>
<dbReference type="Proteomes" id="UP000594261">
    <property type="component" value="Chromosome 5"/>
</dbReference>
<dbReference type="EMBL" id="LRBV02000005">
    <property type="status" value="NOT_ANNOTATED_CDS"/>
    <property type="molecule type" value="Genomic_DNA"/>
</dbReference>
<accession>A0A7N2LNP3</accession>
<name>A0A7N2LNP3_QUELO</name>
<feature type="transmembrane region" description="Helical" evidence="2">
    <location>
        <begin position="461"/>
        <end position="484"/>
    </location>
</feature>
<evidence type="ECO:0000313" key="5">
    <source>
        <dbReference type="Proteomes" id="UP000594261"/>
    </source>
</evidence>
<dbReference type="Pfam" id="PF13966">
    <property type="entry name" value="zf-RVT"/>
    <property type="match status" value="1"/>
</dbReference>
<evidence type="ECO:0000259" key="3">
    <source>
        <dbReference type="Pfam" id="PF13966"/>
    </source>
</evidence>
<dbReference type="Gramene" id="QL05p039589:mrna">
    <property type="protein sequence ID" value="QL05p039589:mrna"/>
    <property type="gene ID" value="QL05p039589"/>
</dbReference>
<proteinExistence type="predicted"/>